<dbReference type="Proteomes" id="UP000011087">
    <property type="component" value="Unassembled WGS sequence"/>
</dbReference>
<name>L1ISC8_GUITC</name>
<accession>L1ISC8</accession>
<keyword evidence="3" id="KW-1185">Reference proteome</keyword>
<dbReference type="EMBL" id="JH993042">
    <property type="protein sequence ID" value="EKX39176.1"/>
    <property type="molecule type" value="Genomic_DNA"/>
</dbReference>
<proteinExistence type="predicted"/>
<evidence type="ECO:0000313" key="3">
    <source>
        <dbReference type="Proteomes" id="UP000011087"/>
    </source>
</evidence>
<evidence type="ECO:0000313" key="1">
    <source>
        <dbReference type="EMBL" id="EKX39176.1"/>
    </source>
</evidence>
<protein>
    <submittedName>
        <fullName evidence="1 2">Uncharacterized protein</fullName>
    </submittedName>
</protein>
<evidence type="ECO:0000313" key="2">
    <source>
        <dbReference type="EnsemblProtists" id="EKX39176"/>
    </source>
</evidence>
<sequence length="100" mass="11057">MSCDAECEGLSISVGSVLLNTPSLQNLQHFDQSIEVHATLDLPRTGGMDDFIEVSVGKIAFMCQEGGEERRRIVIMLKHELGETSMSKDWSLRGAVLYAR</sequence>
<organism evidence="1">
    <name type="scientific">Guillardia theta (strain CCMP2712)</name>
    <name type="common">Cryptophyte</name>
    <dbReference type="NCBI Taxonomy" id="905079"/>
    <lineage>
        <taxon>Eukaryota</taxon>
        <taxon>Cryptophyceae</taxon>
        <taxon>Pyrenomonadales</taxon>
        <taxon>Geminigeraceae</taxon>
        <taxon>Guillardia</taxon>
    </lineage>
</organism>
<dbReference type="HOGENOM" id="CLU_2311542_0_0_1"/>
<dbReference type="KEGG" id="gtt:GUITHDRAFT_154526"/>
<gene>
    <name evidence="1" type="ORF">GUITHDRAFT_154526</name>
</gene>
<dbReference type="RefSeq" id="XP_005826156.1">
    <property type="nucleotide sequence ID" value="XM_005826099.1"/>
</dbReference>
<dbReference type="AlphaFoldDB" id="L1ISC8"/>
<reference evidence="1 3" key="1">
    <citation type="journal article" date="2012" name="Nature">
        <title>Algal genomes reveal evolutionary mosaicism and the fate of nucleomorphs.</title>
        <authorList>
            <consortium name="DOE Joint Genome Institute"/>
            <person name="Curtis B.A."/>
            <person name="Tanifuji G."/>
            <person name="Burki F."/>
            <person name="Gruber A."/>
            <person name="Irimia M."/>
            <person name="Maruyama S."/>
            <person name="Arias M.C."/>
            <person name="Ball S.G."/>
            <person name="Gile G.H."/>
            <person name="Hirakawa Y."/>
            <person name="Hopkins J.F."/>
            <person name="Kuo A."/>
            <person name="Rensing S.A."/>
            <person name="Schmutz J."/>
            <person name="Symeonidi A."/>
            <person name="Elias M."/>
            <person name="Eveleigh R.J."/>
            <person name="Herman E.K."/>
            <person name="Klute M.J."/>
            <person name="Nakayama T."/>
            <person name="Obornik M."/>
            <person name="Reyes-Prieto A."/>
            <person name="Armbrust E.V."/>
            <person name="Aves S.J."/>
            <person name="Beiko R.G."/>
            <person name="Coutinho P."/>
            <person name="Dacks J.B."/>
            <person name="Durnford D.G."/>
            <person name="Fast N.M."/>
            <person name="Green B.R."/>
            <person name="Grisdale C.J."/>
            <person name="Hempel F."/>
            <person name="Henrissat B."/>
            <person name="Hoppner M.P."/>
            <person name="Ishida K."/>
            <person name="Kim E."/>
            <person name="Koreny L."/>
            <person name="Kroth P.G."/>
            <person name="Liu Y."/>
            <person name="Malik S.B."/>
            <person name="Maier U.G."/>
            <person name="McRose D."/>
            <person name="Mock T."/>
            <person name="Neilson J.A."/>
            <person name="Onodera N.T."/>
            <person name="Poole A.M."/>
            <person name="Pritham E.J."/>
            <person name="Richards T.A."/>
            <person name="Rocap G."/>
            <person name="Roy S.W."/>
            <person name="Sarai C."/>
            <person name="Schaack S."/>
            <person name="Shirato S."/>
            <person name="Slamovits C.H."/>
            <person name="Spencer D.F."/>
            <person name="Suzuki S."/>
            <person name="Worden A.Z."/>
            <person name="Zauner S."/>
            <person name="Barry K."/>
            <person name="Bell C."/>
            <person name="Bharti A.K."/>
            <person name="Crow J.A."/>
            <person name="Grimwood J."/>
            <person name="Kramer R."/>
            <person name="Lindquist E."/>
            <person name="Lucas S."/>
            <person name="Salamov A."/>
            <person name="McFadden G.I."/>
            <person name="Lane C.E."/>
            <person name="Keeling P.J."/>
            <person name="Gray M.W."/>
            <person name="Grigoriev I.V."/>
            <person name="Archibald J.M."/>
        </authorList>
    </citation>
    <scope>NUCLEOTIDE SEQUENCE</scope>
    <source>
        <strain evidence="1 3">CCMP2712</strain>
    </source>
</reference>
<reference evidence="3" key="2">
    <citation type="submission" date="2012-11" db="EMBL/GenBank/DDBJ databases">
        <authorList>
            <person name="Kuo A."/>
            <person name="Curtis B.A."/>
            <person name="Tanifuji G."/>
            <person name="Burki F."/>
            <person name="Gruber A."/>
            <person name="Irimia M."/>
            <person name="Maruyama S."/>
            <person name="Arias M.C."/>
            <person name="Ball S.G."/>
            <person name="Gile G.H."/>
            <person name="Hirakawa Y."/>
            <person name="Hopkins J.F."/>
            <person name="Rensing S.A."/>
            <person name="Schmutz J."/>
            <person name="Symeonidi A."/>
            <person name="Elias M."/>
            <person name="Eveleigh R.J."/>
            <person name="Herman E.K."/>
            <person name="Klute M.J."/>
            <person name="Nakayama T."/>
            <person name="Obornik M."/>
            <person name="Reyes-Prieto A."/>
            <person name="Armbrust E.V."/>
            <person name="Aves S.J."/>
            <person name="Beiko R.G."/>
            <person name="Coutinho P."/>
            <person name="Dacks J.B."/>
            <person name="Durnford D.G."/>
            <person name="Fast N.M."/>
            <person name="Green B.R."/>
            <person name="Grisdale C."/>
            <person name="Hempe F."/>
            <person name="Henrissat B."/>
            <person name="Hoppner M.P."/>
            <person name="Ishida K.-I."/>
            <person name="Kim E."/>
            <person name="Koreny L."/>
            <person name="Kroth P.G."/>
            <person name="Liu Y."/>
            <person name="Malik S.-B."/>
            <person name="Maier U.G."/>
            <person name="McRose D."/>
            <person name="Mock T."/>
            <person name="Neilson J.A."/>
            <person name="Onodera N.T."/>
            <person name="Poole A.M."/>
            <person name="Pritham E.J."/>
            <person name="Richards T.A."/>
            <person name="Rocap G."/>
            <person name="Roy S.W."/>
            <person name="Sarai C."/>
            <person name="Schaack S."/>
            <person name="Shirato S."/>
            <person name="Slamovits C.H."/>
            <person name="Spencer D.F."/>
            <person name="Suzuki S."/>
            <person name="Worden A.Z."/>
            <person name="Zauner S."/>
            <person name="Barry K."/>
            <person name="Bell C."/>
            <person name="Bharti A.K."/>
            <person name="Crow J.A."/>
            <person name="Grimwood J."/>
            <person name="Kramer R."/>
            <person name="Lindquist E."/>
            <person name="Lucas S."/>
            <person name="Salamov A."/>
            <person name="McFadden G.I."/>
            <person name="Lane C.E."/>
            <person name="Keeling P.J."/>
            <person name="Gray M.W."/>
            <person name="Grigoriev I.V."/>
            <person name="Archibald J.M."/>
        </authorList>
    </citation>
    <scope>NUCLEOTIDE SEQUENCE</scope>
    <source>
        <strain evidence="3">CCMP2712</strain>
    </source>
</reference>
<reference evidence="2" key="3">
    <citation type="submission" date="2016-03" db="UniProtKB">
        <authorList>
            <consortium name="EnsemblProtists"/>
        </authorList>
    </citation>
    <scope>IDENTIFICATION</scope>
</reference>
<dbReference type="GeneID" id="17295829"/>
<dbReference type="EnsemblProtists" id="EKX39176">
    <property type="protein sequence ID" value="EKX39176"/>
    <property type="gene ID" value="GUITHDRAFT_154526"/>
</dbReference>
<dbReference type="PaxDb" id="55529-EKX39176"/>